<dbReference type="EMBL" id="UZAU01000694">
    <property type="status" value="NOT_ANNOTATED_CDS"/>
    <property type="molecule type" value="Genomic_DNA"/>
</dbReference>
<organism evidence="2 3">
    <name type="scientific">Cannabis sativa</name>
    <name type="common">Hemp</name>
    <name type="synonym">Marijuana</name>
    <dbReference type="NCBI Taxonomy" id="3483"/>
    <lineage>
        <taxon>Eukaryota</taxon>
        <taxon>Viridiplantae</taxon>
        <taxon>Streptophyta</taxon>
        <taxon>Embryophyta</taxon>
        <taxon>Tracheophyta</taxon>
        <taxon>Spermatophyta</taxon>
        <taxon>Magnoliopsida</taxon>
        <taxon>eudicotyledons</taxon>
        <taxon>Gunneridae</taxon>
        <taxon>Pentapetalae</taxon>
        <taxon>rosids</taxon>
        <taxon>fabids</taxon>
        <taxon>Rosales</taxon>
        <taxon>Cannabaceae</taxon>
        <taxon>Cannabis</taxon>
    </lineage>
</organism>
<accession>A0A803QCR1</accession>
<keyword evidence="3" id="KW-1185">Reference proteome</keyword>
<dbReference type="Gramene" id="evm.model.08.902">
    <property type="protein sequence ID" value="cds.evm.model.08.902"/>
    <property type="gene ID" value="evm.TU.08.902"/>
</dbReference>
<reference evidence="2" key="2">
    <citation type="submission" date="2021-03" db="UniProtKB">
        <authorList>
            <consortium name="EnsemblPlants"/>
        </authorList>
    </citation>
    <scope>IDENTIFICATION</scope>
</reference>
<protein>
    <submittedName>
        <fullName evidence="2">Uncharacterized protein</fullName>
    </submittedName>
</protein>
<evidence type="ECO:0000256" key="1">
    <source>
        <dbReference type="SAM" id="MobiDB-lite"/>
    </source>
</evidence>
<evidence type="ECO:0000313" key="2">
    <source>
        <dbReference type="EnsemblPlants" id="cds.evm.model.08.902"/>
    </source>
</evidence>
<proteinExistence type="predicted"/>
<sequence length="151" mass="17141">MSHPCSKLYPSILVTPEYANRFFSPYVPKNFKSQFKLGTKDSKTEDHPIISTQRDTVNRYRRSSQEISEGMNVDFESMFEGPPRANEKSREKVTQADEVSNSTREPKWLKNKAYTRKSLGQPISGVDKFRKAGNEVSVAGNEVSATGNRIF</sequence>
<name>A0A803QCR1_CANSA</name>
<dbReference type="EnsemblPlants" id="evm.model.08.902">
    <property type="protein sequence ID" value="cds.evm.model.08.902"/>
    <property type="gene ID" value="evm.TU.08.902"/>
</dbReference>
<feature type="compositionally biased region" description="Basic and acidic residues" evidence="1">
    <location>
        <begin position="85"/>
        <end position="95"/>
    </location>
</feature>
<reference evidence="2" key="1">
    <citation type="submission" date="2018-11" db="EMBL/GenBank/DDBJ databases">
        <authorList>
            <person name="Grassa J C."/>
        </authorList>
    </citation>
    <scope>NUCLEOTIDE SEQUENCE [LARGE SCALE GENOMIC DNA]</scope>
</reference>
<dbReference type="AlphaFoldDB" id="A0A803QCR1"/>
<feature type="compositionally biased region" description="Basic and acidic residues" evidence="1">
    <location>
        <begin position="39"/>
        <end position="48"/>
    </location>
</feature>
<evidence type="ECO:0000313" key="3">
    <source>
        <dbReference type="Proteomes" id="UP000596661"/>
    </source>
</evidence>
<dbReference type="Proteomes" id="UP000596661">
    <property type="component" value="Chromosome 8"/>
</dbReference>
<feature type="region of interest" description="Disordered" evidence="1">
    <location>
        <begin position="39"/>
        <end position="109"/>
    </location>
</feature>